<dbReference type="AlphaFoldDB" id="A0A5B0VA17"/>
<reference evidence="1 2" key="1">
    <citation type="submission" date="2019-08" db="EMBL/GenBank/DDBJ databases">
        <title>Marinobacter ZYF650 sp. nov., a marine bacterium isolated from seawater of the Mariana trench.</title>
        <authorList>
            <person name="Ahmad W."/>
        </authorList>
    </citation>
    <scope>NUCLEOTIDE SEQUENCE [LARGE SCALE GENOMIC DNA]</scope>
    <source>
        <strain evidence="1 2">ZYF650</strain>
    </source>
</reference>
<dbReference type="NCBIfam" id="TIGR01563">
    <property type="entry name" value="gp16_SPP1"/>
    <property type="match status" value="1"/>
</dbReference>
<comment type="caution">
    <text evidence="1">The sequence shown here is derived from an EMBL/GenBank/DDBJ whole genome shotgun (WGS) entry which is preliminary data.</text>
</comment>
<gene>
    <name evidence="1" type="ORF">FWJ25_17850</name>
</gene>
<proteinExistence type="predicted"/>
<dbReference type="EMBL" id="VTUU01000013">
    <property type="protein sequence ID" value="KAA1171043.1"/>
    <property type="molecule type" value="Genomic_DNA"/>
</dbReference>
<dbReference type="Proteomes" id="UP000323161">
    <property type="component" value="Unassembled WGS sequence"/>
</dbReference>
<evidence type="ECO:0000313" key="1">
    <source>
        <dbReference type="EMBL" id="KAA1171043.1"/>
    </source>
</evidence>
<accession>A0A5B0VA17</accession>
<sequence length="105" mass="11718">MTIGNLSHPIKIRSLQLTQDPVTGEMVEDWADLATVWGSIQGVSGREFLAASAELAQTTHRITIYHRDDLTPDMRLVSGSTEYQVKALLPQNDRFLMTVMCEVLS</sequence>
<dbReference type="InterPro" id="IPR008767">
    <property type="entry name" value="Phage_SPP1_head-tail_adaptor"/>
</dbReference>
<evidence type="ECO:0000313" key="2">
    <source>
        <dbReference type="Proteomes" id="UP000323161"/>
    </source>
</evidence>
<dbReference type="Pfam" id="PF05521">
    <property type="entry name" value="Phage_HCP"/>
    <property type="match status" value="1"/>
</dbReference>
<dbReference type="RefSeq" id="WP_149601621.1">
    <property type="nucleotide sequence ID" value="NZ_VTUU01000013.1"/>
</dbReference>
<organism evidence="1 2">
    <name type="scientific">Marinobacter salinexigens</name>
    <dbReference type="NCBI Taxonomy" id="2919747"/>
    <lineage>
        <taxon>Bacteria</taxon>
        <taxon>Pseudomonadati</taxon>
        <taxon>Pseudomonadota</taxon>
        <taxon>Gammaproteobacteria</taxon>
        <taxon>Pseudomonadales</taxon>
        <taxon>Marinobacteraceae</taxon>
        <taxon>Marinobacter</taxon>
    </lineage>
</organism>
<name>A0A5B0VA17_9GAMM</name>
<protein>
    <submittedName>
        <fullName evidence="1">Phage head closure protein</fullName>
    </submittedName>
</protein>
<keyword evidence="2" id="KW-1185">Reference proteome</keyword>
<dbReference type="Gene3D" id="2.40.10.270">
    <property type="entry name" value="Bacteriophage SPP1 head-tail adaptor protein"/>
    <property type="match status" value="1"/>
</dbReference>
<dbReference type="InterPro" id="IPR038666">
    <property type="entry name" value="SSP1_head-tail_sf"/>
</dbReference>